<evidence type="ECO:0000256" key="12">
    <source>
        <dbReference type="ARBA" id="ARBA00022741"/>
    </source>
</evidence>
<keyword evidence="10" id="KW-0732">Signal</keyword>
<gene>
    <name evidence="26" type="ORF">Cgig2_021989</name>
</gene>
<dbReference type="SUPFAM" id="SSF52058">
    <property type="entry name" value="L domain-like"/>
    <property type="match status" value="1"/>
</dbReference>
<keyword evidence="15 24" id="KW-1133">Transmembrane helix</keyword>
<keyword evidence="18" id="KW-0325">Glycoprotein</keyword>
<keyword evidence="8" id="KW-0808">Transferase</keyword>
<dbReference type="AlphaFoldDB" id="A0A9Q1KPG9"/>
<keyword evidence="27" id="KW-1185">Reference proteome</keyword>
<name>A0A9Q1KPG9_9CARY</name>
<evidence type="ECO:0000256" key="24">
    <source>
        <dbReference type="SAM" id="Phobius"/>
    </source>
</evidence>
<evidence type="ECO:0000256" key="16">
    <source>
        <dbReference type="ARBA" id="ARBA00023136"/>
    </source>
</evidence>
<dbReference type="Pfam" id="PF00069">
    <property type="entry name" value="Pkinase"/>
    <property type="match status" value="1"/>
</dbReference>
<evidence type="ECO:0000256" key="5">
    <source>
        <dbReference type="ARBA" id="ARBA00022527"/>
    </source>
</evidence>
<evidence type="ECO:0000256" key="10">
    <source>
        <dbReference type="ARBA" id="ARBA00022729"/>
    </source>
</evidence>
<evidence type="ECO:0000256" key="1">
    <source>
        <dbReference type="ARBA" id="ARBA00004251"/>
    </source>
</evidence>
<evidence type="ECO:0000256" key="4">
    <source>
        <dbReference type="ARBA" id="ARBA00022475"/>
    </source>
</evidence>
<evidence type="ECO:0000256" key="22">
    <source>
        <dbReference type="ARBA" id="ARBA00064486"/>
    </source>
</evidence>
<dbReference type="PROSITE" id="PS00107">
    <property type="entry name" value="PROTEIN_KINASE_ATP"/>
    <property type="match status" value="1"/>
</dbReference>
<dbReference type="InterPro" id="IPR000719">
    <property type="entry name" value="Prot_kinase_dom"/>
</dbReference>
<dbReference type="Proteomes" id="UP001153076">
    <property type="component" value="Unassembled WGS sequence"/>
</dbReference>
<dbReference type="InterPro" id="IPR008271">
    <property type="entry name" value="Ser/Thr_kinase_AS"/>
</dbReference>
<dbReference type="GO" id="GO:0005886">
    <property type="term" value="C:plasma membrane"/>
    <property type="evidence" value="ECO:0007669"/>
    <property type="project" value="UniProtKB-SubCell"/>
</dbReference>
<proteinExistence type="inferred from homology"/>
<evidence type="ECO:0000256" key="7">
    <source>
        <dbReference type="ARBA" id="ARBA00022614"/>
    </source>
</evidence>
<dbReference type="InterPro" id="IPR055414">
    <property type="entry name" value="LRR_R13L4/SHOC2-like"/>
</dbReference>
<dbReference type="EC" id="2.7.11.1" evidence="3"/>
<dbReference type="PANTHER" id="PTHR48056">
    <property type="entry name" value="LRR RECEPTOR-LIKE SERINE/THREONINE-PROTEIN KINASE-RELATED"/>
    <property type="match status" value="1"/>
</dbReference>
<evidence type="ECO:0000256" key="19">
    <source>
        <dbReference type="ARBA" id="ARBA00047899"/>
    </source>
</evidence>
<keyword evidence="13" id="KW-0418">Kinase</keyword>
<dbReference type="SMART" id="SM00220">
    <property type="entry name" value="S_TKc"/>
    <property type="match status" value="1"/>
</dbReference>
<evidence type="ECO:0000256" key="23">
    <source>
        <dbReference type="PROSITE-ProRule" id="PRU10141"/>
    </source>
</evidence>
<evidence type="ECO:0000256" key="9">
    <source>
        <dbReference type="ARBA" id="ARBA00022692"/>
    </source>
</evidence>
<keyword evidence="16 24" id="KW-0472">Membrane</keyword>
<dbReference type="OrthoDB" id="4062651at2759"/>
<comment type="catalytic activity">
    <reaction evidence="20">
        <text>L-seryl-[protein] + ATP = O-phospho-L-seryl-[protein] + ADP + H(+)</text>
        <dbReference type="Rhea" id="RHEA:17989"/>
        <dbReference type="Rhea" id="RHEA-COMP:9863"/>
        <dbReference type="Rhea" id="RHEA-COMP:11604"/>
        <dbReference type="ChEBI" id="CHEBI:15378"/>
        <dbReference type="ChEBI" id="CHEBI:29999"/>
        <dbReference type="ChEBI" id="CHEBI:30616"/>
        <dbReference type="ChEBI" id="CHEBI:83421"/>
        <dbReference type="ChEBI" id="CHEBI:456216"/>
        <dbReference type="EC" id="2.7.11.1"/>
    </reaction>
</comment>
<keyword evidence="14 23" id="KW-0067">ATP-binding</keyword>
<evidence type="ECO:0000256" key="14">
    <source>
        <dbReference type="ARBA" id="ARBA00022840"/>
    </source>
</evidence>
<dbReference type="InterPro" id="IPR032675">
    <property type="entry name" value="LRR_dom_sf"/>
</dbReference>
<keyword evidence="17" id="KW-0675">Receptor</keyword>
<comment type="subcellular location">
    <subcellularLocation>
        <location evidence="1">Cell membrane</location>
        <topology evidence="1">Single-pass type I membrane protein</topology>
    </subcellularLocation>
</comment>
<dbReference type="GO" id="GO:0005524">
    <property type="term" value="F:ATP binding"/>
    <property type="evidence" value="ECO:0007669"/>
    <property type="project" value="UniProtKB-UniRule"/>
</dbReference>
<keyword evidence="12 23" id="KW-0547">Nucleotide-binding</keyword>
<evidence type="ECO:0000256" key="8">
    <source>
        <dbReference type="ARBA" id="ARBA00022679"/>
    </source>
</evidence>
<dbReference type="GO" id="GO:0004674">
    <property type="term" value="F:protein serine/threonine kinase activity"/>
    <property type="evidence" value="ECO:0007669"/>
    <property type="project" value="UniProtKB-KW"/>
</dbReference>
<comment type="caution">
    <text evidence="26">The sequence shown here is derived from an EMBL/GenBank/DDBJ whole genome shotgun (WGS) entry which is preliminary data.</text>
</comment>
<comment type="catalytic activity">
    <reaction evidence="19">
        <text>L-threonyl-[protein] + ATP = O-phospho-L-threonyl-[protein] + ADP + H(+)</text>
        <dbReference type="Rhea" id="RHEA:46608"/>
        <dbReference type="Rhea" id="RHEA-COMP:11060"/>
        <dbReference type="Rhea" id="RHEA-COMP:11605"/>
        <dbReference type="ChEBI" id="CHEBI:15378"/>
        <dbReference type="ChEBI" id="CHEBI:30013"/>
        <dbReference type="ChEBI" id="CHEBI:30616"/>
        <dbReference type="ChEBI" id="CHEBI:61977"/>
        <dbReference type="ChEBI" id="CHEBI:456216"/>
        <dbReference type="EC" id="2.7.11.1"/>
    </reaction>
</comment>
<evidence type="ECO:0000256" key="11">
    <source>
        <dbReference type="ARBA" id="ARBA00022737"/>
    </source>
</evidence>
<sequence length="605" mass="66492">MMQLLMANFVMLIRLEREDARGGGGRALSPDGEALLSFRTSVPKSEGILQRWRPEDPDPCRWNGVTCNVKSRRVIHLNLSHQKLSGEIPADIGRLDCLEILELNNNNFYGKIPSELGNCTELQALYLQNNYLTGQIPSELGNLTALQYLDISSNALAGSIPPSLGQLNKLITLNLSTNFLVGPIPADGVLVKFAQGSFVGNRGLCGRQINMACKDEVIGGSSSSSASDDNQDARNKNSARLLISASATVGALLLVALMCFWGCFLYKKLGKNDSKGLVMDVGGGASIVMFHGDLPYSSKDIIKKLETLNDEHIIGSGGFGTVYKLAMDDGNVFALKRILKLNDGFDRFFERELEILGSIKHRYLVNLRGYCNSPLSKLLIYDFLPGGSLDEALHGETDSLILRWLSERSELLDWDARLNIILGAAKGLAYLHHDCSPRIIHRDIKSSNILLDANLEARVSDFGLAKLLEDEESHITTIVAGTFGYLAPEYMQSGRATEKTDVYSFGVLVLEILSGKRPTDASFIEKGLNIVGWLNFLASEDRQREMVDHHCEGVQPESLDALLSVAMQCVSSAPEDRPTMHRVVQILESEVMTPCPSDFYDSNSD</sequence>
<evidence type="ECO:0000256" key="2">
    <source>
        <dbReference type="ARBA" id="ARBA00008684"/>
    </source>
</evidence>
<evidence type="ECO:0000256" key="20">
    <source>
        <dbReference type="ARBA" id="ARBA00048679"/>
    </source>
</evidence>
<organism evidence="26 27">
    <name type="scientific">Carnegiea gigantea</name>
    <dbReference type="NCBI Taxonomy" id="171969"/>
    <lineage>
        <taxon>Eukaryota</taxon>
        <taxon>Viridiplantae</taxon>
        <taxon>Streptophyta</taxon>
        <taxon>Embryophyta</taxon>
        <taxon>Tracheophyta</taxon>
        <taxon>Spermatophyta</taxon>
        <taxon>Magnoliopsida</taxon>
        <taxon>eudicotyledons</taxon>
        <taxon>Gunneridae</taxon>
        <taxon>Pentapetalae</taxon>
        <taxon>Caryophyllales</taxon>
        <taxon>Cactineae</taxon>
        <taxon>Cactaceae</taxon>
        <taxon>Cactoideae</taxon>
        <taxon>Echinocereeae</taxon>
        <taxon>Carnegiea</taxon>
    </lineage>
</organism>
<comment type="function">
    <text evidence="21">Involved in the signaling pathway that regulates cell wall function, including cellulose biosynthesis, likely via an 1-aminocyclopropane-1-carboxylic acid (ACC)-mediated signal (a precursor of ethylene).</text>
</comment>
<keyword evidence="4" id="KW-1003">Cell membrane</keyword>
<dbReference type="SUPFAM" id="SSF56112">
    <property type="entry name" value="Protein kinase-like (PK-like)"/>
    <property type="match status" value="1"/>
</dbReference>
<comment type="similarity">
    <text evidence="2">Belongs to the protein kinase superfamily. Ser/Thr protein kinase family.</text>
</comment>
<dbReference type="Gene3D" id="3.30.200.20">
    <property type="entry name" value="Phosphorylase Kinase, domain 1"/>
    <property type="match status" value="1"/>
</dbReference>
<evidence type="ECO:0000256" key="21">
    <source>
        <dbReference type="ARBA" id="ARBA00059946"/>
    </source>
</evidence>
<reference evidence="26" key="1">
    <citation type="submission" date="2022-04" db="EMBL/GenBank/DDBJ databases">
        <title>Carnegiea gigantea Genome sequencing and assembly v2.</title>
        <authorList>
            <person name="Copetti D."/>
            <person name="Sanderson M.J."/>
            <person name="Burquez A."/>
            <person name="Wojciechowski M.F."/>
        </authorList>
    </citation>
    <scope>NUCLEOTIDE SEQUENCE</scope>
    <source>
        <strain evidence="26">SGP5-SGP5p</strain>
        <tissue evidence="26">Aerial part</tissue>
    </source>
</reference>
<evidence type="ECO:0000256" key="3">
    <source>
        <dbReference type="ARBA" id="ARBA00012513"/>
    </source>
</evidence>
<dbReference type="EMBL" id="JAKOGI010000030">
    <property type="protein sequence ID" value="KAJ8448361.1"/>
    <property type="molecule type" value="Genomic_DNA"/>
</dbReference>
<evidence type="ECO:0000256" key="18">
    <source>
        <dbReference type="ARBA" id="ARBA00023180"/>
    </source>
</evidence>
<evidence type="ECO:0000256" key="17">
    <source>
        <dbReference type="ARBA" id="ARBA00023170"/>
    </source>
</evidence>
<dbReference type="FunFam" id="1.10.510.10:FF:000146">
    <property type="entry name" value="LRR receptor-like serine/threonine-protein kinase IOS1"/>
    <property type="match status" value="1"/>
</dbReference>
<evidence type="ECO:0000256" key="13">
    <source>
        <dbReference type="ARBA" id="ARBA00022777"/>
    </source>
</evidence>
<dbReference type="PROSITE" id="PS50011">
    <property type="entry name" value="PROTEIN_KINASE_DOM"/>
    <property type="match status" value="1"/>
</dbReference>
<feature type="domain" description="Protein kinase" evidence="25">
    <location>
        <begin position="308"/>
        <end position="592"/>
    </location>
</feature>
<evidence type="ECO:0000313" key="27">
    <source>
        <dbReference type="Proteomes" id="UP001153076"/>
    </source>
</evidence>
<comment type="subunit">
    <text evidence="22">Interacts with the ACC synthases ACS5 and ACS9 but not ACS2, via the kinase domain.</text>
</comment>
<keyword evidence="9 24" id="KW-0812">Transmembrane</keyword>
<feature type="binding site" evidence="23">
    <location>
        <position position="340"/>
    </location>
    <ligand>
        <name>ATP</name>
        <dbReference type="ChEBI" id="CHEBI:30616"/>
    </ligand>
</feature>
<dbReference type="Pfam" id="PF23598">
    <property type="entry name" value="LRR_14"/>
    <property type="match status" value="1"/>
</dbReference>
<dbReference type="PROSITE" id="PS00108">
    <property type="entry name" value="PROTEIN_KINASE_ST"/>
    <property type="match status" value="1"/>
</dbReference>
<evidence type="ECO:0000313" key="26">
    <source>
        <dbReference type="EMBL" id="KAJ8448361.1"/>
    </source>
</evidence>
<evidence type="ECO:0000259" key="25">
    <source>
        <dbReference type="PROSITE" id="PS50011"/>
    </source>
</evidence>
<dbReference type="PANTHER" id="PTHR48056:SF77">
    <property type="entry name" value="PROTEIN KINASE DOMAIN-CONTAINING PROTEIN"/>
    <property type="match status" value="1"/>
</dbReference>
<accession>A0A9Q1KPG9</accession>
<keyword evidence="6" id="KW-0597">Phosphoprotein</keyword>
<dbReference type="FunFam" id="3.30.200.20:FF:000282">
    <property type="entry name" value="LRR receptor-like serine/threonine-protein kinase FEI 1"/>
    <property type="match status" value="1"/>
</dbReference>
<keyword evidence="7" id="KW-0433">Leucine-rich repeat</keyword>
<dbReference type="InterPro" id="IPR011009">
    <property type="entry name" value="Kinase-like_dom_sf"/>
</dbReference>
<dbReference type="FunFam" id="3.80.10.10:FF:000101">
    <property type="entry name" value="LRR receptor-like serine/threonine-protein kinase ERECTA"/>
    <property type="match status" value="1"/>
</dbReference>
<dbReference type="Pfam" id="PF08263">
    <property type="entry name" value="LRRNT_2"/>
    <property type="match status" value="1"/>
</dbReference>
<evidence type="ECO:0000256" key="15">
    <source>
        <dbReference type="ARBA" id="ARBA00022989"/>
    </source>
</evidence>
<keyword evidence="11" id="KW-0677">Repeat</keyword>
<feature type="transmembrane region" description="Helical" evidence="24">
    <location>
        <begin position="241"/>
        <end position="266"/>
    </location>
</feature>
<protein>
    <recommendedName>
        <fullName evidence="3">non-specific serine/threonine protein kinase</fullName>
        <ecNumber evidence="3">2.7.11.1</ecNumber>
    </recommendedName>
</protein>
<keyword evidence="5" id="KW-0723">Serine/threonine-protein kinase</keyword>
<dbReference type="InterPro" id="IPR013210">
    <property type="entry name" value="LRR_N_plant-typ"/>
</dbReference>
<dbReference type="Gene3D" id="3.80.10.10">
    <property type="entry name" value="Ribonuclease Inhibitor"/>
    <property type="match status" value="1"/>
</dbReference>
<evidence type="ECO:0000256" key="6">
    <source>
        <dbReference type="ARBA" id="ARBA00022553"/>
    </source>
</evidence>
<dbReference type="InterPro" id="IPR017441">
    <property type="entry name" value="Protein_kinase_ATP_BS"/>
</dbReference>
<dbReference type="InterPro" id="IPR050647">
    <property type="entry name" value="Plant_LRR-RLKs"/>
</dbReference>
<dbReference type="Gene3D" id="1.10.510.10">
    <property type="entry name" value="Transferase(Phosphotransferase) domain 1"/>
    <property type="match status" value="1"/>
</dbReference>